<accession>A0ABD1T6V9</accession>
<gene>
    <name evidence="1" type="ORF">Fot_32089</name>
</gene>
<comment type="caution">
    <text evidence="1">The sequence shown here is derived from an EMBL/GenBank/DDBJ whole genome shotgun (WGS) entry which is preliminary data.</text>
</comment>
<sequence length="114" mass="12618">MDGQIHKTEDPETFGSSVGSEHIYEGEECILESGTTFFENREPVYEDIEMKEYIKKSFRNSKRACVCGVGGADIGIVRTNARRKGSGIVKTTSQKLAPWTIRSSGHKTRSSNAT</sequence>
<dbReference type="AlphaFoldDB" id="A0ABD1T6V9"/>
<name>A0ABD1T6V9_9LAMI</name>
<organism evidence="1 2">
    <name type="scientific">Forsythia ovata</name>
    <dbReference type="NCBI Taxonomy" id="205694"/>
    <lineage>
        <taxon>Eukaryota</taxon>
        <taxon>Viridiplantae</taxon>
        <taxon>Streptophyta</taxon>
        <taxon>Embryophyta</taxon>
        <taxon>Tracheophyta</taxon>
        <taxon>Spermatophyta</taxon>
        <taxon>Magnoliopsida</taxon>
        <taxon>eudicotyledons</taxon>
        <taxon>Gunneridae</taxon>
        <taxon>Pentapetalae</taxon>
        <taxon>asterids</taxon>
        <taxon>lamiids</taxon>
        <taxon>Lamiales</taxon>
        <taxon>Oleaceae</taxon>
        <taxon>Forsythieae</taxon>
        <taxon>Forsythia</taxon>
    </lineage>
</organism>
<proteinExistence type="predicted"/>
<reference evidence="2" key="1">
    <citation type="submission" date="2024-07" db="EMBL/GenBank/DDBJ databases">
        <title>Two chromosome-level genome assemblies of Korean endemic species Abeliophyllum distichum and Forsythia ovata (Oleaceae).</title>
        <authorList>
            <person name="Jang H."/>
        </authorList>
    </citation>
    <scope>NUCLEOTIDE SEQUENCE [LARGE SCALE GENOMIC DNA]</scope>
</reference>
<dbReference type="EMBL" id="JBFOLJ010000009">
    <property type="protein sequence ID" value="KAL2508442.1"/>
    <property type="molecule type" value="Genomic_DNA"/>
</dbReference>
<keyword evidence="2" id="KW-1185">Reference proteome</keyword>
<evidence type="ECO:0000313" key="1">
    <source>
        <dbReference type="EMBL" id="KAL2508442.1"/>
    </source>
</evidence>
<protein>
    <submittedName>
        <fullName evidence="1">MINDY deubiquitinase domain-containing protein</fullName>
    </submittedName>
</protein>
<dbReference type="Proteomes" id="UP001604277">
    <property type="component" value="Unassembled WGS sequence"/>
</dbReference>
<evidence type="ECO:0000313" key="2">
    <source>
        <dbReference type="Proteomes" id="UP001604277"/>
    </source>
</evidence>